<dbReference type="InterPro" id="IPR032675">
    <property type="entry name" value="LRR_dom_sf"/>
</dbReference>
<dbReference type="AlphaFoldDB" id="A0A197JCY3"/>
<evidence type="ECO:0000313" key="4">
    <source>
        <dbReference type="EMBL" id="OAQ22361.1"/>
    </source>
</evidence>
<dbReference type="SMART" id="SM00368">
    <property type="entry name" value="LRR_RI"/>
    <property type="match status" value="11"/>
</dbReference>
<dbReference type="OrthoDB" id="333024at2759"/>
<keyword evidence="1" id="KW-0343">GTPase activation</keyword>
<evidence type="ECO:0000256" key="2">
    <source>
        <dbReference type="ARBA" id="ARBA00022614"/>
    </source>
</evidence>
<keyword evidence="5" id="KW-1185">Reference proteome</keyword>
<dbReference type="Pfam" id="PF13516">
    <property type="entry name" value="LRR_6"/>
    <property type="match status" value="10"/>
</dbReference>
<dbReference type="PANTHER" id="PTHR24113">
    <property type="entry name" value="RAN GTPASE-ACTIVATING PROTEIN 1"/>
    <property type="match status" value="1"/>
</dbReference>
<evidence type="ECO:0000256" key="1">
    <source>
        <dbReference type="ARBA" id="ARBA00022468"/>
    </source>
</evidence>
<accession>A0A197JCY3</accession>
<dbReference type="GO" id="GO:0005096">
    <property type="term" value="F:GTPase activator activity"/>
    <property type="evidence" value="ECO:0007669"/>
    <property type="project" value="UniProtKB-KW"/>
</dbReference>
<proteinExistence type="predicted"/>
<dbReference type="InterPro" id="IPR027038">
    <property type="entry name" value="RanGap"/>
</dbReference>
<evidence type="ECO:0000256" key="3">
    <source>
        <dbReference type="ARBA" id="ARBA00022737"/>
    </source>
</evidence>
<dbReference type="SUPFAM" id="SSF52047">
    <property type="entry name" value="RNI-like"/>
    <property type="match status" value="1"/>
</dbReference>
<dbReference type="Proteomes" id="UP000078512">
    <property type="component" value="Unassembled WGS sequence"/>
</dbReference>
<dbReference type="InterPro" id="IPR001611">
    <property type="entry name" value="Leu-rich_rpt"/>
</dbReference>
<dbReference type="CDD" id="cd00116">
    <property type="entry name" value="LRR_RI"/>
    <property type="match status" value="1"/>
</dbReference>
<sequence>MEETQSFRLIGKMDIVEITASYIGGQNIVYWEDIEQVFPGVKYVRNGKVAVNRLRDSDGIRIVPHRIKHCPGVVLDVVLSTTVEYGSIDSSMATSRLAPINGRAETPTHAPIDPRHSGAIINEFNVNPPASSTTTFAESVSGLAIAAEPFTDLSTAEPRQATMGRASTTHIQSQLSSITAAIELARQSGKPLTSEALLSLIASKFTPALMTKSGFEKTVIRKLDGLYDQGAMIQHIVREVWELQKQMNDRLILIQRKTEAILTQQLELTEYPIPRLFIVLPEEPAKYDPGNWFRTKFRLHFICECGKHTENNKDKVPHHLHLAKHEGYLIRKPTEFFKKYGPFLLLMLELIKFGTSIAGHVVPTLASLKVVELADSVKQTVEIVTAKIDYSLECIDNQLAKVQASSPGDIIDTEPREAMTQQDLTNYLSDVEGVEGVELRQLGSFLKMSEEENLLGNLYRMTTSEGHVKWVCHHHYRASYQEKYTQKLRDVVKLAQGEFDEQLGRIEIVLRSRLAAAEFYNVVSKAKGVLELIMDWAWECTRSDLEELENALKQSRVSILRLDLRQFRTSLGSKLLSTSTQYDVIFRIRDLPNMKVLHILLSKELVKFLGFPQKMSSRACKMSCELASELIRGKEFVILAEALKTNSTLTTLYLRHSSIGSDGAKALAEALKTNSALTTFDLYNNSIGDDGAKALAEALKTNSALTTLSLQGNSIGSDGAKALAEALKINSALTTLGLYNNSIGSDGTKALAEALKTNSTLTALDLYNNSIGSDGAKALAEALKVNSALTTLDLYDNLIEDDGAKALAEALKTNSALTTLNLFNNSIGDNGAKALAEALKTNLALITLNLFNNSIGDNGAKALAEALKTNSALTTFDLYNNSIGDDGAKALAEALKINSALTTLDLYDNLIGDDGAKALAEALKVNSALTTLKLFMNSIGSDGAKALAEARKIN</sequence>
<dbReference type="STRING" id="1314771.A0A197JCY3"/>
<organism evidence="4 5">
    <name type="scientific">Linnemannia elongata AG-77</name>
    <dbReference type="NCBI Taxonomy" id="1314771"/>
    <lineage>
        <taxon>Eukaryota</taxon>
        <taxon>Fungi</taxon>
        <taxon>Fungi incertae sedis</taxon>
        <taxon>Mucoromycota</taxon>
        <taxon>Mortierellomycotina</taxon>
        <taxon>Mortierellomycetes</taxon>
        <taxon>Mortierellales</taxon>
        <taxon>Mortierellaceae</taxon>
        <taxon>Linnemannia</taxon>
    </lineage>
</organism>
<dbReference type="GO" id="GO:0005829">
    <property type="term" value="C:cytosol"/>
    <property type="evidence" value="ECO:0007669"/>
    <property type="project" value="TreeGrafter"/>
</dbReference>
<dbReference type="GO" id="GO:0031267">
    <property type="term" value="F:small GTPase binding"/>
    <property type="evidence" value="ECO:0007669"/>
    <property type="project" value="TreeGrafter"/>
</dbReference>
<keyword evidence="2" id="KW-0433">Leucine-rich repeat</keyword>
<dbReference type="GO" id="GO:0048471">
    <property type="term" value="C:perinuclear region of cytoplasm"/>
    <property type="evidence" value="ECO:0007669"/>
    <property type="project" value="TreeGrafter"/>
</dbReference>
<dbReference type="EMBL" id="KV442174">
    <property type="protein sequence ID" value="OAQ22361.1"/>
    <property type="molecule type" value="Genomic_DNA"/>
</dbReference>
<name>A0A197JCY3_9FUNG</name>
<keyword evidence="3" id="KW-0677">Repeat</keyword>
<dbReference type="PANTHER" id="PTHR24113:SF12">
    <property type="entry name" value="RAN GTPASE-ACTIVATING PROTEIN 1"/>
    <property type="match status" value="1"/>
</dbReference>
<protein>
    <submittedName>
        <fullName evidence="4">RNI-like protein</fullName>
    </submittedName>
</protein>
<evidence type="ECO:0000313" key="5">
    <source>
        <dbReference type="Proteomes" id="UP000078512"/>
    </source>
</evidence>
<gene>
    <name evidence="4" type="ORF">K457DRAFT_1882486</name>
</gene>
<dbReference type="GO" id="GO:0006913">
    <property type="term" value="P:nucleocytoplasmic transport"/>
    <property type="evidence" value="ECO:0007669"/>
    <property type="project" value="TreeGrafter"/>
</dbReference>
<dbReference type="Gene3D" id="3.80.10.10">
    <property type="entry name" value="Ribonuclease Inhibitor"/>
    <property type="match status" value="4"/>
</dbReference>
<dbReference type="GO" id="GO:0005634">
    <property type="term" value="C:nucleus"/>
    <property type="evidence" value="ECO:0007669"/>
    <property type="project" value="TreeGrafter"/>
</dbReference>
<reference evidence="4 5" key="1">
    <citation type="submission" date="2016-05" db="EMBL/GenBank/DDBJ databases">
        <title>Genome sequencing reveals origins of a unique bacterial endosymbiosis in the earliest lineages of terrestrial Fungi.</title>
        <authorList>
            <consortium name="DOE Joint Genome Institute"/>
            <person name="Uehling J."/>
            <person name="Gryganskyi A."/>
            <person name="Hameed K."/>
            <person name="Tschaplinski T."/>
            <person name="Misztal P."/>
            <person name="Wu S."/>
            <person name="Desiro A."/>
            <person name="Vande Pol N."/>
            <person name="Du Z.-Y."/>
            <person name="Zienkiewicz A."/>
            <person name="Zienkiewicz K."/>
            <person name="Morin E."/>
            <person name="Tisserant E."/>
            <person name="Splivallo R."/>
            <person name="Hainaut M."/>
            <person name="Henrissat B."/>
            <person name="Ohm R."/>
            <person name="Kuo A."/>
            <person name="Yan J."/>
            <person name="Lipzen A."/>
            <person name="Nolan M."/>
            <person name="Labutti K."/>
            <person name="Barry K."/>
            <person name="Goldstein A."/>
            <person name="Labbe J."/>
            <person name="Schadt C."/>
            <person name="Tuskan G."/>
            <person name="Grigoriev I."/>
            <person name="Martin F."/>
            <person name="Vilgalys R."/>
            <person name="Bonito G."/>
        </authorList>
    </citation>
    <scope>NUCLEOTIDE SEQUENCE [LARGE SCALE GENOMIC DNA]</scope>
    <source>
        <strain evidence="4 5">AG-77</strain>
    </source>
</reference>